<dbReference type="PANTHER" id="PTHR12015">
    <property type="entry name" value="SMALL INDUCIBLE CYTOKINE A"/>
    <property type="match status" value="1"/>
</dbReference>
<proteinExistence type="predicted"/>
<keyword evidence="2" id="KW-0202">Cytokine</keyword>
<evidence type="ECO:0000256" key="1">
    <source>
        <dbReference type="ARBA" id="ARBA00004613"/>
    </source>
</evidence>
<evidence type="ECO:0000256" key="5">
    <source>
        <dbReference type="SAM" id="SignalP"/>
    </source>
</evidence>
<dbReference type="Proteomes" id="UP001153269">
    <property type="component" value="Unassembled WGS sequence"/>
</dbReference>
<dbReference type="InterPro" id="IPR039809">
    <property type="entry name" value="Chemokine_b/g/d"/>
</dbReference>
<evidence type="ECO:0000256" key="2">
    <source>
        <dbReference type="ARBA" id="ARBA00022514"/>
    </source>
</evidence>
<evidence type="ECO:0000313" key="7">
    <source>
        <dbReference type="EMBL" id="CAB1459936.1"/>
    </source>
</evidence>
<feature type="domain" description="Chemokine interleukin-8-like" evidence="6">
    <location>
        <begin position="37"/>
        <end position="95"/>
    </location>
</feature>
<dbReference type="GO" id="GO:0008009">
    <property type="term" value="F:chemokine activity"/>
    <property type="evidence" value="ECO:0007669"/>
    <property type="project" value="InterPro"/>
</dbReference>
<evidence type="ECO:0000259" key="6">
    <source>
        <dbReference type="SMART" id="SM00199"/>
    </source>
</evidence>
<dbReference type="Pfam" id="PF00048">
    <property type="entry name" value="IL8"/>
    <property type="match status" value="1"/>
</dbReference>
<protein>
    <recommendedName>
        <fullName evidence="6">Chemokine interleukin-8-like domain-containing protein</fullName>
    </recommendedName>
</protein>
<sequence>MKTLCFTLGMLLLTVCWCNAMPQAVHFSTAPRHSTAPHTCCPNVSNKTLPFKRVTSITVTHSSCPEQAFIVQTVIGRKICYEHNSTWAQDVYNRLN</sequence>
<dbReference type="Gene3D" id="2.40.50.40">
    <property type="match status" value="1"/>
</dbReference>
<dbReference type="EMBL" id="CADEAL010004453">
    <property type="protein sequence ID" value="CAB1459936.1"/>
    <property type="molecule type" value="Genomic_DNA"/>
</dbReference>
<gene>
    <name evidence="7" type="ORF">PLEPLA_LOCUS47773</name>
</gene>
<comment type="subcellular location">
    <subcellularLocation>
        <location evidence="1">Secreted</location>
    </subcellularLocation>
</comment>
<dbReference type="PANTHER" id="PTHR12015:SF183">
    <property type="entry name" value="C-C MOTIF CHEMOKINE 3"/>
    <property type="match status" value="1"/>
</dbReference>
<dbReference type="InterPro" id="IPR001811">
    <property type="entry name" value="Chemokine_IL8-like_dom"/>
</dbReference>
<organism evidence="7 8">
    <name type="scientific">Pleuronectes platessa</name>
    <name type="common">European plaice</name>
    <dbReference type="NCBI Taxonomy" id="8262"/>
    <lineage>
        <taxon>Eukaryota</taxon>
        <taxon>Metazoa</taxon>
        <taxon>Chordata</taxon>
        <taxon>Craniata</taxon>
        <taxon>Vertebrata</taxon>
        <taxon>Euteleostomi</taxon>
        <taxon>Actinopterygii</taxon>
        <taxon>Neopterygii</taxon>
        <taxon>Teleostei</taxon>
        <taxon>Neoteleostei</taxon>
        <taxon>Acanthomorphata</taxon>
        <taxon>Carangaria</taxon>
        <taxon>Pleuronectiformes</taxon>
        <taxon>Pleuronectoidei</taxon>
        <taxon>Pleuronectidae</taxon>
        <taxon>Pleuronectes</taxon>
    </lineage>
</organism>
<evidence type="ECO:0000313" key="8">
    <source>
        <dbReference type="Proteomes" id="UP001153269"/>
    </source>
</evidence>
<feature type="chain" id="PRO_5040253745" description="Chemokine interleukin-8-like domain-containing protein" evidence="5">
    <location>
        <begin position="21"/>
        <end position="96"/>
    </location>
</feature>
<comment type="caution">
    <text evidence="7">The sequence shown here is derived from an EMBL/GenBank/DDBJ whole genome shotgun (WGS) entry which is preliminary data.</text>
</comment>
<accession>A0A9N7VX79</accession>
<keyword evidence="8" id="KW-1185">Reference proteome</keyword>
<feature type="signal peptide" evidence="5">
    <location>
        <begin position="1"/>
        <end position="20"/>
    </location>
</feature>
<evidence type="ECO:0000256" key="4">
    <source>
        <dbReference type="ARBA" id="ARBA00022729"/>
    </source>
</evidence>
<dbReference type="GO" id="GO:0006955">
    <property type="term" value="P:immune response"/>
    <property type="evidence" value="ECO:0007669"/>
    <property type="project" value="InterPro"/>
</dbReference>
<dbReference type="AlphaFoldDB" id="A0A9N7VX79"/>
<reference evidence="7" key="1">
    <citation type="submission" date="2020-03" db="EMBL/GenBank/DDBJ databases">
        <authorList>
            <person name="Weist P."/>
        </authorList>
    </citation>
    <scope>NUCLEOTIDE SEQUENCE</scope>
</reference>
<keyword evidence="3" id="KW-0964">Secreted</keyword>
<dbReference type="InterPro" id="IPR036048">
    <property type="entry name" value="Interleukin_8-like_sf"/>
</dbReference>
<dbReference type="GO" id="GO:0005615">
    <property type="term" value="C:extracellular space"/>
    <property type="evidence" value="ECO:0007669"/>
    <property type="project" value="UniProtKB-KW"/>
</dbReference>
<keyword evidence="4 5" id="KW-0732">Signal</keyword>
<dbReference type="SUPFAM" id="SSF54117">
    <property type="entry name" value="Interleukin 8-like chemokines"/>
    <property type="match status" value="1"/>
</dbReference>
<name>A0A9N7VX79_PLEPL</name>
<dbReference type="SMART" id="SM00199">
    <property type="entry name" value="SCY"/>
    <property type="match status" value="1"/>
</dbReference>
<evidence type="ECO:0000256" key="3">
    <source>
        <dbReference type="ARBA" id="ARBA00022525"/>
    </source>
</evidence>